<dbReference type="PANTHER" id="PTHR11839">
    <property type="entry name" value="UDP/ADP-SUGAR PYROPHOSPHATASE"/>
    <property type="match status" value="1"/>
</dbReference>
<dbReference type="FunFam" id="3.90.79.10:FF:000024">
    <property type="entry name" value="ADP-ribose pyrophosphatase"/>
    <property type="match status" value="1"/>
</dbReference>
<dbReference type="AlphaFoldDB" id="E6LDQ1"/>
<dbReference type="PROSITE" id="PS51462">
    <property type="entry name" value="NUDIX"/>
    <property type="match status" value="1"/>
</dbReference>
<name>E6LDQ1_ENTI1</name>
<dbReference type="PANTHER" id="PTHR11839:SF18">
    <property type="entry name" value="NUDIX HYDROLASE DOMAIN-CONTAINING PROTEIN"/>
    <property type="match status" value="1"/>
</dbReference>
<dbReference type="Gene3D" id="3.90.79.10">
    <property type="entry name" value="Nucleoside Triphosphate Pyrophosphohydrolase"/>
    <property type="match status" value="1"/>
</dbReference>
<accession>E6LDQ1</accession>
<dbReference type="CDD" id="cd03424">
    <property type="entry name" value="NUDIX_ADPRase_Nudt5_UGPPase_Nudt14"/>
    <property type="match status" value="1"/>
</dbReference>
<feature type="compositionally biased region" description="Basic and acidic residues" evidence="3">
    <location>
        <begin position="91"/>
        <end position="100"/>
    </location>
</feature>
<dbReference type="InterPro" id="IPR015797">
    <property type="entry name" value="NUDIX_hydrolase-like_dom_sf"/>
</dbReference>
<evidence type="ECO:0000256" key="3">
    <source>
        <dbReference type="SAM" id="MobiDB-lite"/>
    </source>
</evidence>
<evidence type="ECO:0000256" key="1">
    <source>
        <dbReference type="ARBA" id="ARBA00001946"/>
    </source>
</evidence>
<keyword evidence="2 5" id="KW-0378">Hydrolase</keyword>
<dbReference type="HOGENOM" id="CLU_062658_5_1_9"/>
<evidence type="ECO:0000313" key="5">
    <source>
        <dbReference type="EMBL" id="EFU74640.1"/>
    </source>
</evidence>
<dbReference type="SUPFAM" id="SSF55811">
    <property type="entry name" value="Nudix"/>
    <property type="match status" value="1"/>
</dbReference>
<protein>
    <submittedName>
        <fullName evidence="5">Hydrolase, NUDIX family</fullName>
        <ecNumber evidence="5">3.6.1.13</ecNumber>
    </submittedName>
</protein>
<feature type="region of interest" description="Disordered" evidence="3">
    <location>
        <begin position="82"/>
        <end position="101"/>
    </location>
</feature>
<evidence type="ECO:0000259" key="4">
    <source>
        <dbReference type="PROSITE" id="PS51462"/>
    </source>
</evidence>
<dbReference type="Pfam" id="PF00293">
    <property type="entry name" value="NUDIX"/>
    <property type="match status" value="1"/>
</dbReference>
<feature type="domain" description="Nudix hydrolase" evidence="4">
    <location>
        <begin position="46"/>
        <end position="178"/>
    </location>
</feature>
<dbReference type="Proteomes" id="UP000010296">
    <property type="component" value="Unassembled WGS sequence"/>
</dbReference>
<dbReference type="eggNOG" id="COG0494">
    <property type="taxonomic scope" value="Bacteria"/>
</dbReference>
<dbReference type="GO" id="GO:0019693">
    <property type="term" value="P:ribose phosphate metabolic process"/>
    <property type="evidence" value="ECO:0007669"/>
    <property type="project" value="TreeGrafter"/>
</dbReference>
<evidence type="ECO:0000256" key="2">
    <source>
        <dbReference type="ARBA" id="ARBA00022801"/>
    </source>
</evidence>
<dbReference type="GO" id="GO:0006753">
    <property type="term" value="P:nucleoside phosphate metabolic process"/>
    <property type="evidence" value="ECO:0007669"/>
    <property type="project" value="TreeGrafter"/>
</dbReference>
<dbReference type="GO" id="GO:0047631">
    <property type="term" value="F:ADP-ribose diphosphatase activity"/>
    <property type="evidence" value="ECO:0007669"/>
    <property type="project" value="UniProtKB-EC"/>
</dbReference>
<comment type="cofactor">
    <cofactor evidence="1">
        <name>Mg(2+)</name>
        <dbReference type="ChEBI" id="CHEBI:18420"/>
    </cofactor>
</comment>
<dbReference type="EMBL" id="AEPV01000018">
    <property type="protein sequence ID" value="EFU74640.1"/>
    <property type="molecule type" value="Genomic_DNA"/>
</dbReference>
<dbReference type="EC" id="3.6.1.13" evidence="5"/>
<evidence type="ECO:0000313" key="6">
    <source>
        <dbReference type="Proteomes" id="UP000010296"/>
    </source>
</evidence>
<dbReference type="InterPro" id="IPR000086">
    <property type="entry name" value="NUDIX_hydrolase_dom"/>
</dbReference>
<comment type="caution">
    <text evidence="5">The sequence shown here is derived from an EMBL/GenBank/DDBJ whole genome shotgun (WGS) entry which is preliminary data.</text>
</comment>
<gene>
    <name evidence="5" type="primary">nudF</name>
    <name evidence="5" type="ORF">HMPREF9088_0491</name>
</gene>
<dbReference type="PATRIC" id="fig|888064.11.peg.442"/>
<dbReference type="GO" id="GO:0005829">
    <property type="term" value="C:cytosol"/>
    <property type="evidence" value="ECO:0007669"/>
    <property type="project" value="TreeGrafter"/>
</dbReference>
<keyword evidence="6" id="KW-1185">Reference proteome</keyword>
<organism evidence="5 6">
    <name type="scientific">Enterococcus italicus (strain DSM 15952 / CCUG 50447 / LMG 22039 / TP 1.5)</name>
    <dbReference type="NCBI Taxonomy" id="888064"/>
    <lineage>
        <taxon>Bacteria</taxon>
        <taxon>Bacillati</taxon>
        <taxon>Bacillota</taxon>
        <taxon>Bacilli</taxon>
        <taxon>Lactobacillales</taxon>
        <taxon>Enterococcaceae</taxon>
        <taxon>Enterococcus</taxon>
    </lineage>
</organism>
<proteinExistence type="predicted"/>
<dbReference type="STRING" id="888064.HMPREF9088_0491"/>
<sequence length="190" mass="21900">MEEMDSKNFEEKTMKRNELFHGNIIDFVVDDVSLPNGKMATRELVFHHGAVAIMAVDDQERMVFVWQFRKPLEKMTLEIPAGKIDPGEEQTPERTAKRELEEETDFQADHWEEVVGMYSTPGFSNEFLTIYWAEQLHKAKHPLAADDDEFLSVVALTLAEAKNEIAKGTICDAKTIYAVTYWELRMLKGR</sequence>
<reference evidence="5 6" key="1">
    <citation type="submission" date="2010-12" db="EMBL/GenBank/DDBJ databases">
        <authorList>
            <person name="Muzny D."/>
            <person name="Qin X."/>
            <person name="Deng J."/>
            <person name="Jiang H."/>
            <person name="Liu Y."/>
            <person name="Qu J."/>
            <person name="Song X.-Z."/>
            <person name="Zhang L."/>
            <person name="Thornton R."/>
            <person name="Coyle M."/>
            <person name="Francisco L."/>
            <person name="Jackson L."/>
            <person name="Javaid M."/>
            <person name="Korchina V."/>
            <person name="Kovar C."/>
            <person name="Mata R."/>
            <person name="Mathew T."/>
            <person name="Ngo R."/>
            <person name="Nguyen L."/>
            <person name="Nguyen N."/>
            <person name="Okwuonu G."/>
            <person name="Ongeri F."/>
            <person name="Pham C."/>
            <person name="Simmons D."/>
            <person name="Wilczek-Boney K."/>
            <person name="Hale W."/>
            <person name="Jakkamsetti A."/>
            <person name="Pham P."/>
            <person name="Ruth R."/>
            <person name="San Lucas F."/>
            <person name="Warren J."/>
            <person name="Zhang J."/>
            <person name="Zhao Z."/>
            <person name="Zhou C."/>
            <person name="Zhu D."/>
            <person name="Lee S."/>
            <person name="Bess C."/>
            <person name="Blankenburg K."/>
            <person name="Forbes L."/>
            <person name="Fu Q."/>
            <person name="Gubbala S."/>
            <person name="Hirani K."/>
            <person name="Jayaseelan J.C."/>
            <person name="Lara F."/>
            <person name="Munidasa M."/>
            <person name="Palculict T."/>
            <person name="Patil S."/>
            <person name="Pu L.-L."/>
            <person name="Saada N."/>
            <person name="Tang L."/>
            <person name="Weissenberger G."/>
            <person name="Zhu Y."/>
            <person name="Hemphill L."/>
            <person name="Shang Y."/>
            <person name="Youmans B."/>
            <person name="Ayvaz T."/>
            <person name="Ross M."/>
            <person name="Santibanez J."/>
            <person name="Aqrawi P."/>
            <person name="Gross S."/>
            <person name="Joshi V."/>
            <person name="Fowler G."/>
            <person name="Nazareth L."/>
            <person name="Reid J."/>
            <person name="Worley K."/>
            <person name="Petrosino J."/>
            <person name="Highlander S."/>
            <person name="Gibbs R."/>
        </authorList>
    </citation>
    <scope>NUCLEOTIDE SEQUENCE [LARGE SCALE GENOMIC DNA]</scope>
    <source>
        <strain evidence="6">DSM 15952 / CCUG 50447 / LMG 22039 / TP 1.5</strain>
    </source>
</reference>